<evidence type="ECO:0000313" key="2">
    <source>
        <dbReference type="Proteomes" id="UP000095282"/>
    </source>
</evidence>
<evidence type="ECO:0000313" key="3">
    <source>
        <dbReference type="WBParaSite" id="Csp11.Scaffold629.g12467.t1"/>
    </source>
</evidence>
<reference evidence="3" key="1">
    <citation type="submission" date="2016-11" db="UniProtKB">
        <authorList>
            <consortium name="WormBaseParasite"/>
        </authorList>
    </citation>
    <scope>IDENTIFICATION</scope>
</reference>
<keyword evidence="1" id="KW-0472">Membrane</keyword>
<protein>
    <submittedName>
        <fullName evidence="3">G_PROTEIN_RECEP_F1_2 domain-containing protein</fullName>
    </submittedName>
</protein>
<dbReference type="eggNOG" id="ENOG502THSI">
    <property type="taxonomic scope" value="Eukaryota"/>
</dbReference>
<proteinExistence type="predicted"/>
<dbReference type="Proteomes" id="UP000095282">
    <property type="component" value="Unplaced"/>
</dbReference>
<feature type="transmembrane region" description="Helical" evidence="1">
    <location>
        <begin position="139"/>
        <end position="162"/>
    </location>
</feature>
<evidence type="ECO:0000256" key="1">
    <source>
        <dbReference type="SAM" id="Phobius"/>
    </source>
</evidence>
<name>A0A1I7TWF7_9PELO</name>
<feature type="transmembrane region" description="Helical" evidence="1">
    <location>
        <begin position="51"/>
        <end position="72"/>
    </location>
</feature>
<feature type="transmembrane region" description="Helical" evidence="1">
    <location>
        <begin position="193"/>
        <end position="216"/>
    </location>
</feature>
<keyword evidence="1" id="KW-0812">Transmembrane</keyword>
<dbReference type="AlphaFoldDB" id="A0A1I7TWF7"/>
<accession>A0A1I7TWF7</accession>
<organism evidence="2 3">
    <name type="scientific">Caenorhabditis tropicalis</name>
    <dbReference type="NCBI Taxonomy" id="1561998"/>
    <lineage>
        <taxon>Eukaryota</taxon>
        <taxon>Metazoa</taxon>
        <taxon>Ecdysozoa</taxon>
        <taxon>Nematoda</taxon>
        <taxon>Chromadorea</taxon>
        <taxon>Rhabditida</taxon>
        <taxon>Rhabditina</taxon>
        <taxon>Rhabditomorpha</taxon>
        <taxon>Rhabditoidea</taxon>
        <taxon>Rhabditidae</taxon>
        <taxon>Peloderinae</taxon>
        <taxon>Caenorhabditis</taxon>
    </lineage>
</organism>
<keyword evidence="1" id="KW-1133">Transmembrane helix</keyword>
<sequence>MLPTKPPKYTPRLPEYVPIHYRVYHPDKQETPATRQSEEADILLSRQERCFLMMFTILALFSLLTNASALMLDKHAITGTFTDPSTCLLTDSRDCRTVYTSEVVRKMVEVAVRVDLLLSCVAFTTGVVLLAFKIFNGRLLIGFLLMGIAKSLFINTALLLILTNTAFYFNTIVNTLSGMCGHQFCWEDETANIVVAFVLLTISAITTFAMTLNVFVLGSHILRKYDEAHNEMLWAKWDAMAAELVSF</sequence>
<feature type="transmembrane region" description="Helical" evidence="1">
    <location>
        <begin position="110"/>
        <end position="132"/>
    </location>
</feature>
<keyword evidence="2" id="KW-1185">Reference proteome</keyword>
<dbReference type="WBParaSite" id="Csp11.Scaffold629.g12467.t1">
    <property type="protein sequence ID" value="Csp11.Scaffold629.g12467.t1"/>
    <property type="gene ID" value="Csp11.Scaffold629.g12467"/>
</dbReference>